<evidence type="ECO:0000313" key="8">
    <source>
        <dbReference type="EMBL" id="AIW17491.1"/>
    </source>
</evidence>
<dbReference type="InterPro" id="IPR018114">
    <property type="entry name" value="TRYPSIN_HIS"/>
</dbReference>
<name>F9T6S7_9VIBR</name>
<dbReference type="SMART" id="SM00020">
    <property type="entry name" value="Tryp_SPc"/>
    <property type="match status" value="1"/>
</dbReference>
<dbReference type="GeneID" id="23448157"/>
<dbReference type="InterPro" id="IPR020008">
    <property type="entry name" value="GlyGly_CTERM"/>
</dbReference>
<evidence type="ECO:0000256" key="4">
    <source>
        <dbReference type="ARBA" id="ARBA00022801"/>
    </source>
</evidence>
<dbReference type="EMBL" id="CP009359">
    <property type="protein sequence ID" value="AIW17491.1"/>
    <property type="molecule type" value="Genomic_DNA"/>
</dbReference>
<dbReference type="GO" id="GO:0006508">
    <property type="term" value="P:proteolysis"/>
    <property type="evidence" value="ECO:0007669"/>
    <property type="project" value="UniProtKB-KW"/>
</dbReference>
<dbReference type="Proteomes" id="UP000003836">
    <property type="component" value="Unassembled WGS sequence"/>
</dbReference>
<keyword evidence="4 6" id="KW-0378">Hydrolase</keyword>
<keyword evidence="8" id="KW-0614">Plasmid</keyword>
<organism evidence="8 11">
    <name type="scientific">Vibrio tubiashii ATCC 19109</name>
    <dbReference type="NCBI Taxonomy" id="1051646"/>
    <lineage>
        <taxon>Bacteria</taxon>
        <taxon>Pseudomonadati</taxon>
        <taxon>Pseudomonadota</taxon>
        <taxon>Gammaproteobacteria</taxon>
        <taxon>Vibrionales</taxon>
        <taxon>Vibrionaceae</taxon>
        <taxon>Vibrio</taxon>
        <taxon>Vibrio oreintalis group</taxon>
    </lineage>
</organism>
<dbReference type="RefSeq" id="WP_004745304.1">
    <property type="nucleotide sequence ID" value="NZ_AFWI01000154.1"/>
</dbReference>
<dbReference type="Proteomes" id="UP000030071">
    <property type="component" value="Plasmid p48"/>
</dbReference>
<accession>F9T6S7</accession>
<evidence type="ECO:0000313" key="11">
    <source>
        <dbReference type="Proteomes" id="UP000030071"/>
    </source>
</evidence>
<dbReference type="KEGG" id="vtu:IX91_25885"/>
<dbReference type="PRINTS" id="PR00839">
    <property type="entry name" value="V8PROTEASE"/>
</dbReference>
<dbReference type="EC" id="3.4.21.-" evidence="6"/>
<keyword evidence="5 6" id="KW-0720">Serine protease</keyword>
<dbReference type="InterPro" id="IPR009003">
    <property type="entry name" value="Peptidase_S1_PA"/>
</dbReference>
<dbReference type="NCBIfam" id="TIGR03501">
    <property type="entry name" value="GlyGly_CTERM"/>
    <property type="match status" value="1"/>
</dbReference>
<gene>
    <name evidence="8" type="ORF">IX91_25885</name>
    <name evidence="9" type="ORF">VITU9109_02872</name>
</gene>
<protein>
    <recommendedName>
        <fullName evidence="6">Serine protease</fullName>
        <ecNumber evidence="6">3.4.21.-</ecNumber>
    </recommendedName>
</protein>
<keyword evidence="2 6" id="KW-0645">Protease</keyword>
<feature type="chain" id="PRO_5006991483" description="Serine protease" evidence="6">
    <location>
        <begin position="23"/>
        <end position="331"/>
    </location>
</feature>
<dbReference type="Gene3D" id="2.40.10.10">
    <property type="entry name" value="Trypsin-like serine proteases"/>
    <property type="match status" value="2"/>
</dbReference>
<dbReference type="InterPro" id="IPR043504">
    <property type="entry name" value="Peptidase_S1_PA_chymotrypsin"/>
</dbReference>
<evidence type="ECO:0000256" key="1">
    <source>
        <dbReference type="ARBA" id="ARBA00008764"/>
    </source>
</evidence>
<comment type="similarity">
    <text evidence="1 6">Belongs to the peptidase S1B family.</text>
</comment>
<dbReference type="SUPFAM" id="SSF50494">
    <property type="entry name" value="Trypsin-like serine proteases"/>
    <property type="match status" value="1"/>
</dbReference>
<dbReference type="PROSITE" id="PS00134">
    <property type="entry name" value="TRYPSIN_HIS"/>
    <property type="match status" value="1"/>
</dbReference>
<dbReference type="PROSITE" id="PS50240">
    <property type="entry name" value="TRYPSIN_DOM"/>
    <property type="match status" value="1"/>
</dbReference>
<dbReference type="PATRIC" id="fig|1051646.9.peg.5047"/>
<evidence type="ECO:0000313" key="10">
    <source>
        <dbReference type="Proteomes" id="UP000003836"/>
    </source>
</evidence>
<evidence type="ECO:0000256" key="5">
    <source>
        <dbReference type="ARBA" id="ARBA00022825"/>
    </source>
</evidence>
<reference evidence="9 10" key="2">
    <citation type="journal article" date="2012" name="Int. J. Syst. Evol. Microbiol.">
        <title>Vibrio caribbeanicus sp. nov., isolated from the marine sponge Scleritoderma cyanea.</title>
        <authorList>
            <person name="Hoffmann M."/>
            <person name="Monday S.R."/>
            <person name="Allard M.W."/>
            <person name="Strain E.A."/>
            <person name="Whittaker P."/>
            <person name="Naum M."/>
            <person name="McCarthy P.J."/>
            <person name="Lopez J.V."/>
            <person name="Fischer M."/>
            <person name="Brown E.W."/>
        </authorList>
    </citation>
    <scope>NUCLEOTIDE SEQUENCE [LARGE SCALE GENOMIC DNA]</scope>
    <source>
        <strain evidence="9 10">ATCC 19109</strain>
    </source>
</reference>
<reference evidence="8 11" key="3">
    <citation type="submission" date="2014-08" db="EMBL/GenBank/DDBJ databases">
        <title>First Complete Genome Sequence of the Shellfish Pathogen Vibrio tubiashii.</title>
        <authorList>
            <person name="Richards G.P."/>
            <person name="Needleman D.S."/>
            <person name="Watson M.A."/>
            <person name="Bono J.L."/>
        </authorList>
    </citation>
    <scope>NUCLEOTIDE SEQUENCE [LARGE SCALE GENOMIC DNA]</scope>
    <source>
        <strain evidence="8 11">ATCC 19109</strain>
        <plasmid evidence="8">p48</plasmid>
        <plasmid evidence="11">Plasmid p48</plasmid>
    </source>
</reference>
<dbReference type="InterPro" id="IPR008256">
    <property type="entry name" value="Peptidase_S1B"/>
</dbReference>
<evidence type="ECO:0000256" key="3">
    <source>
        <dbReference type="ARBA" id="ARBA00022729"/>
    </source>
</evidence>
<evidence type="ECO:0000259" key="7">
    <source>
        <dbReference type="PROSITE" id="PS50240"/>
    </source>
</evidence>
<dbReference type="HOGENOM" id="CLU_067548_0_0_6"/>
<dbReference type="eggNOG" id="COG3591">
    <property type="taxonomic scope" value="Bacteria"/>
</dbReference>
<evidence type="ECO:0000256" key="6">
    <source>
        <dbReference type="RuleBase" id="RU004296"/>
    </source>
</evidence>
<evidence type="ECO:0000256" key="2">
    <source>
        <dbReference type="ARBA" id="ARBA00022670"/>
    </source>
</evidence>
<dbReference type="Pfam" id="PF00089">
    <property type="entry name" value="Trypsin"/>
    <property type="match status" value="1"/>
</dbReference>
<evidence type="ECO:0000313" key="9">
    <source>
        <dbReference type="EMBL" id="EGU54482.1"/>
    </source>
</evidence>
<proteinExistence type="inferred from homology"/>
<feature type="signal peptide" evidence="6">
    <location>
        <begin position="1"/>
        <end position="22"/>
    </location>
</feature>
<dbReference type="InterPro" id="IPR001254">
    <property type="entry name" value="Trypsin_dom"/>
</dbReference>
<sequence length="331" mass="34179">MNVKLSAISLAIALTTSFQANAIINGTSENKANFQQYVEMGCTGNIIGGKWVLTAAHCATNLGMRDVVRYDGSIAKTKAQHNHPAFDGTLSDIGFWELESIQEVNQINTISVSNVGAGETITVYGFGGTAPNLNKAIQTSEAVSGNAQWLRTVDISQGSSTGGDSGASYLNSLGQIVAVHGGGSSTSSNGMEGYRTETGRSFILDTVNGWHYPTRLSVSNSATITVQSLHVGGTTDAAYTNGDLTINYAASTCDDGAIGEFATCTYSVTTNGGHGQLFLSANEKVEINKPVSTTDGNSTTSGGGGGGSFGFASILALLGLGIRRYKASPNA</sequence>
<keyword evidence="3 6" id="KW-0732">Signal</keyword>
<geneLocation type="plasmid" evidence="8 11">
    <name>p48</name>
</geneLocation>
<dbReference type="AlphaFoldDB" id="F9T6S7"/>
<dbReference type="EMBL" id="AFWI01000154">
    <property type="protein sequence ID" value="EGU54482.1"/>
    <property type="molecule type" value="Genomic_DNA"/>
</dbReference>
<feature type="domain" description="Peptidase S1" evidence="7">
    <location>
        <begin position="23"/>
        <end position="210"/>
    </location>
</feature>
<keyword evidence="10" id="KW-1185">Reference proteome</keyword>
<reference evidence="9" key="1">
    <citation type="submission" date="2011-08" db="EMBL/GenBank/DDBJ databases">
        <authorList>
            <person name="Hoffman M."/>
            <person name="Strain E.A."/>
            <person name="Brown E."/>
            <person name="Allard M.W."/>
        </authorList>
    </citation>
    <scope>NUCLEOTIDE SEQUENCE</scope>
    <source>
        <strain evidence="9">ATCC 19109</strain>
    </source>
</reference>
<dbReference type="GO" id="GO:0004252">
    <property type="term" value="F:serine-type endopeptidase activity"/>
    <property type="evidence" value="ECO:0007669"/>
    <property type="project" value="InterPro"/>
</dbReference>